<dbReference type="InterPro" id="IPR007035">
    <property type="entry name" value="Peptidase_M55"/>
</dbReference>
<dbReference type="AlphaFoldDB" id="A0A2R6BCI6"/>
<dbReference type="Pfam" id="PF04951">
    <property type="entry name" value="Peptidase_M55"/>
    <property type="match status" value="1"/>
</dbReference>
<dbReference type="EMBL" id="NEXK01000048">
    <property type="protein sequence ID" value="PSN96337.1"/>
    <property type="molecule type" value="Genomic_DNA"/>
</dbReference>
<evidence type="ECO:0000313" key="2">
    <source>
        <dbReference type="Proteomes" id="UP000240681"/>
    </source>
</evidence>
<accession>A0A2R6BCI6</accession>
<dbReference type="Proteomes" id="UP000240681">
    <property type="component" value="Unassembled WGS sequence"/>
</dbReference>
<evidence type="ECO:0000313" key="1">
    <source>
        <dbReference type="EMBL" id="PSN96337.1"/>
    </source>
</evidence>
<name>A0A2R6BCI6_9ARCH</name>
<sequence>MRGARRPLSMITGIDKGFDELALIGYHSAAGTMHSSFDHTYSSTKFHEIRFDGKRMSEYLLVSLIAGKFNVPVILVSGDQFLMQEVLERTPWAKYVKLKDSIWRHSSISPSLEELRREIELRCQKSITSLRNGLMRPFKLEGMHTVEFVMKNSEDADLAELIPGLKRVDAYTLVMQTGDPIEIYNIMQLIAYLS</sequence>
<dbReference type="Gene3D" id="3.40.50.10780">
    <property type="entry name" value="Dipeptide transport protein"/>
    <property type="match status" value="1"/>
</dbReference>
<protein>
    <submittedName>
        <fullName evidence="1">Uncharacterized protein</fullName>
    </submittedName>
</protein>
<reference evidence="1 2" key="1">
    <citation type="submission" date="2017-04" db="EMBL/GenBank/DDBJ databases">
        <title>Novel microbial lineages endemic to geothermal iron-oxide mats fill important gaps in the evolutionary history of Archaea.</title>
        <authorList>
            <person name="Jay Z.J."/>
            <person name="Beam J.P."/>
            <person name="Dlakic M."/>
            <person name="Rusch D.B."/>
            <person name="Kozubal M.A."/>
            <person name="Inskeep W.P."/>
        </authorList>
    </citation>
    <scope>NUCLEOTIDE SEQUENCE [LARGE SCALE GENOMIC DNA]</scope>
    <source>
        <strain evidence="1">ECH_B_SAG-C16</strain>
    </source>
</reference>
<proteinExistence type="predicted"/>
<gene>
    <name evidence="1" type="ORF">B9Q09_02340</name>
</gene>
<organism evidence="1 2">
    <name type="scientific">Candidatus Marsarchaeota G2 archaeon ECH_B_SAG-C16</name>
    <dbReference type="NCBI Taxonomy" id="1978163"/>
    <lineage>
        <taxon>Archaea</taxon>
        <taxon>Candidatus Marsarchaeota</taxon>
        <taxon>Candidatus Marsarchaeota group 2</taxon>
    </lineage>
</organism>
<dbReference type="InterPro" id="IPR027476">
    <property type="entry name" value="DppA_N"/>
</dbReference>
<dbReference type="SUPFAM" id="SSF63992">
    <property type="entry name" value="Dipeptide transport protein"/>
    <property type="match status" value="1"/>
</dbReference>
<comment type="caution">
    <text evidence="1">The sequence shown here is derived from an EMBL/GenBank/DDBJ whole genome shotgun (WGS) entry which is preliminary data.</text>
</comment>
<dbReference type="InterPro" id="IPR036177">
    <property type="entry name" value="Peptidase_M55_sf"/>
</dbReference>